<dbReference type="PANTHER" id="PTHR36100:SF1">
    <property type="entry name" value="BUD SITE SELECTION PROTEIN 4"/>
    <property type="match status" value="1"/>
</dbReference>
<dbReference type="Gene3D" id="2.30.29.30">
    <property type="entry name" value="Pleckstrin-homology domain (PH domain)/Phosphotyrosine-binding domain (PTB)"/>
    <property type="match status" value="1"/>
</dbReference>
<feature type="compositionally biased region" description="Polar residues" evidence="3">
    <location>
        <begin position="1341"/>
        <end position="1350"/>
    </location>
</feature>
<gene>
    <name evidence="5" type="primary">BUD4</name>
    <name evidence="5" type="ORF">MYAM1_003000</name>
</gene>
<keyword evidence="2" id="KW-0131">Cell cycle</keyword>
<feature type="region of interest" description="Disordered" evidence="3">
    <location>
        <begin position="1192"/>
        <end position="1411"/>
    </location>
</feature>
<feature type="region of interest" description="Disordered" evidence="3">
    <location>
        <begin position="52"/>
        <end position="84"/>
    </location>
</feature>
<evidence type="ECO:0000256" key="1">
    <source>
        <dbReference type="ARBA" id="ARBA00022618"/>
    </source>
</evidence>
<feature type="region of interest" description="Disordered" evidence="3">
    <location>
        <begin position="163"/>
        <end position="213"/>
    </location>
</feature>
<dbReference type="InterPro" id="IPR011993">
    <property type="entry name" value="PH-like_dom_sf"/>
</dbReference>
<feature type="compositionally biased region" description="Polar residues" evidence="3">
    <location>
        <begin position="306"/>
        <end position="332"/>
    </location>
</feature>
<feature type="compositionally biased region" description="Polar residues" evidence="3">
    <location>
        <begin position="555"/>
        <end position="568"/>
    </location>
</feature>
<sequence length="1411" mass="155750">MKFHGASAQESVRGAESNAIPAQHNRTDSIQSPDEDLAKGLGLGIVLEPNAWQASPQRAPKGNASHVTSDSQNESPLKKNARFPSLATSDRIVIDDVLKHYSPPKPGDASFTGTDVSMDFDVSRDSQVAPAIIDAYVHMPRSSRSNLYEIQGYAPHTSIAEVPEEVEESDDYNAKKRRNPAQSAYDIGMKTPTPMRAAPPIPTTSAHRPDSTTAVASRFADVDGLLADQQQNPVKRSVPLQADQREQEPLMARVSTASAPFSSGIDPVKQSAASVAPHKQPTQSKQKFSTRRKYKHTPGHAAPALNLSSLQGVSMPFTNTAESRQRPNTAQTEPIEKPTSRSVPSSNETVQTAIEHMNESHERHDISSLSAAERVENLVDQLLNDDFFMNPDAELDNDTDVITHIPSDAKQNDASTLDAVEAMTTSPSIRRLDNEKQTEAIPPLPSSAPKLASPDLPTLPSWSPITWEGVLPKDASPRKRTKELPMRTIRPHITRDTVRQRMDMRKQDCTRETPIDGPWTNSLTSESSKLLRDPVRDKENQHPMPYATGAPALERSSTPLESQLTASDTKPLPSRPRNTEPKSKSGASPLNIKVAQLKELGPVASTRHSLDTQRPFASPLTRMETDLKRRATTSGTLPQNEFSASNLSSDIHRQASWFNEQKSRQGTDTAEQSIDLLNADTTQSIGMDTSGQDLVDDLLLDSSAKTTANAPVSDREDNLSISRQASGNEPPGEQASLPSEPEGPFGHLLERELSRIVTESEKKYKVRDRGVFQSNSPEVRQQATFAAHNDDLKPWQRLRKPNELEAFRRTSGQQASKTSDQQLTTGRTFVMIDSFIPNDLPLPKEPTSFYCILDNGIHVVKTAPSALYAGPDGLCPIQQEFELLEHPDLTISFTIMLQMDPHLFDSAAETGVMNHRQSYSQPRTGVGKLLNPFHSRTAGTTRSRFLSKTQKPNLLQFATSQGALGQSVVSLDAVKSKCFARCMVLDLPVRAMKEEFPHPTQASPMDTDRQRAHDLSFSKPRGTLRLRLFYLPPLPESLTEQLPRNLAECEEGMQNVTWHQSGATYKGTLTQLGGDCKIWRRRPMRIMGMNLICFNEVTKRPTTRIDLMQTLAIEDCAKLRSDDLEDMVDMLPDKRSFRIIFRDGEKIYFFADSATEMRQWLQALQTILLHKLEMPPDWSQAAYASANEYYGLPQPSSKTSNAPSTSTVRATVVGTSHSESNNANARVPRSARKPAQNASSRAEWNFNQTSSEVPEADPTSSPTRPARNTVGSAQTHISPTSPTSRLPNPQVQTKPISSMPNRRARKPPPSSPIDSRSPPIAAQQQASLSIPNEAAAAVEPTQGTNSTSMPRPSEEPTLLDQSKATRSKNKSDPMAKAKQFFSRDTHTSDSQTKNPSRWSLNFSHTKSLRPF</sequence>
<dbReference type="GO" id="GO:0005525">
    <property type="term" value="F:GTP binding"/>
    <property type="evidence" value="ECO:0007669"/>
    <property type="project" value="TreeGrafter"/>
</dbReference>
<feature type="region of interest" description="Disordered" evidence="3">
    <location>
        <begin position="226"/>
        <end position="348"/>
    </location>
</feature>
<feature type="compositionally biased region" description="Basic and acidic residues" evidence="3">
    <location>
        <begin position="1369"/>
        <end position="1387"/>
    </location>
</feature>
<feature type="compositionally biased region" description="Polar residues" evidence="3">
    <location>
        <begin position="203"/>
        <end position="213"/>
    </location>
</feature>
<evidence type="ECO:0000313" key="6">
    <source>
        <dbReference type="Proteomes" id="UP001219567"/>
    </source>
</evidence>
<reference evidence="5 6" key="1">
    <citation type="submission" date="2023-03" db="EMBL/GenBank/DDBJ databases">
        <title>Mating type loci evolution in Malassezia.</title>
        <authorList>
            <person name="Coelho M.A."/>
        </authorList>
    </citation>
    <scope>NUCLEOTIDE SEQUENCE [LARGE SCALE GENOMIC DNA]</scope>
    <source>
        <strain evidence="5 6">CBS 9725</strain>
    </source>
</reference>
<keyword evidence="6" id="KW-1185">Reference proteome</keyword>
<feature type="compositionally biased region" description="Polar residues" evidence="3">
    <location>
        <begin position="1269"/>
        <end position="1300"/>
    </location>
</feature>
<feature type="compositionally biased region" description="Polar residues" evidence="3">
    <location>
        <begin position="519"/>
        <end position="528"/>
    </location>
</feature>
<feature type="compositionally biased region" description="Basic and acidic residues" evidence="3">
    <location>
        <begin position="495"/>
        <end position="514"/>
    </location>
</feature>
<dbReference type="Pfam" id="PF00169">
    <property type="entry name" value="PH"/>
    <property type="match status" value="1"/>
</dbReference>
<evidence type="ECO:0000313" key="5">
    <source>
        <dbReference type="EMBL" id="WFD00252.1"/>
    </source>
</evidence>
<evidence type="ECO:0000259" key="4">
    <source>
        <dbReference type="PROSITE" id="PS50003"/>
    </source>
</evidence>
<feature type="region of interest" description="Disordered" evidence="3">
    <location>
        <begin position="1"/>
        <end position="36"/>
    </location>
</feature>
<feature type="compositionally biased region" description="Polar residues" evidence="3">
    <location>
        <begin position="1236"/>
        <end position="1263"/>
    </location>
</feature>
<dbReference type="Proteomes" id="UP001219567">
    <property type="component" value="Chromosome 4"/>
</dbReference>
<protein>
    <submittedName>
        <fullName evidence="5">Bud site selection protein bud4</fullName>
    </submittedName>
</protein>
<feature type="domain" description="PH" evidence="4">
    <location>
        <begin position="1062"/>
        <end position="1169"/>
    </location>
</feature>
<feature type="region of interest" description="Disordered" evidence="3">
    <location>
        <begin position="495"/>
        <end position="624"/>
    </location>
</feature>
<feature type="compositionally biased region" description="Polar residues" evidence="3">
    <location>
        <begin position="65"/>
        <end position="75"/>
    </location>
</feature>
<dbReference type="SUPFAM" id="SSF50729">
    <property type="entry name" value="PH domain-like"/>
    <property type="match status" value="1"/>
</dbReference>
<dbReference type="InterPro" id="IPR001849">
    <property type="entry name" value="PH_domain"/>
</dbReference>
<feature type="compositionally biased region" description="Basic residues" evidence="3">
    <location>
        <begin position="288"/>
        <end position="298"/>
    </location>
</feature>
<name>A0AAJ5YWZ0_9BASI</name>
<feature type="compositionally biased region" description="Basic and acidic residues" evidence="3">
    <location>
        <begin position="529"/>
        <end position="541"/>
    </location>
</feature>
<feature type="compositionally biased region" description="Polar residues" evidence="3">
    <location>
        <begin position="1388"/>
        <end position="1405"/>
    </location>
</feature>
<dbReference type="SMART" id="SM00233">
    <property type="entry name" value="PH"/>
    <property type="match status" value="1"/>
</dbReference>
<feature type="region of interest" description="Disordered" evidence="3">
    <location>
        <begin position="706"/>
        <end position="746"/>
    </location>
</feature>
<dbReference type="PANTHER" id="PTHR36100">
    <property type="entry name" value="BUD SITE SELECTION PROTEIN 4"/>
    <property type="match status" value="1"/>
</dbReference>
<feature type="compositionally biased region" description="Polar residues" evidence="3">
    <location>
        <begin position="1194"/>
        <end position="1224"/>
    </location>
</feature>
<evidence type="ECO:0000256" key="3">
    <source>
        <dbReference type="SAM" id="MobiDB-lite"/>
    </source>
</evidence>
<proteinExistence type="predicted"/>
<keyword evidence="1" id="KW-0132">Cell division</keyword>
<dbReference type="GO" id="GO:0051301">
    <property type="term" value="P:cell division"/>
    <property type="evidence" value="ECO:0007669"/>
    <property type="project" value="UniProtKB-KW"/>
</dbReference>
<evidence type="ECO:0000256" key="2">
    <source>
        <dbReference type="ARBA" id="ARBA00023306"/>
    </source>
</evidence>
<accession>A0AAJ5YWZ0</accession>
<dbReference type="EMBL" id="CP119946">
    <property type="protein sequence ID" value="WFD00252.1"/>
    <property type="molecule type" value="Genomic_DNA"/>
</dbReference>
<feature type="region of interest" description="Disordered" evidence="3">
    <location>
        <begin position="432"/>
        <end position="453"/>
    </location>
</feature>
<organism evidence="5 6">
    <name type="scientific">Malassezia yamatoensis</name>
    <dbReference type="NCBI Taxonomy" id="253288"/>
    <lineage>
        <taxon>Eukaryota</taxon>
        <taxon>Fungi</taxon>
        <taxon>Dikarya</taxon>
        <taxon>Basidiomycota</taxon>
        <taxon>Ustilaginomycotina</taxon>
        <taxon>Malasseziomycetes</taxon>
        <taxon>Malasseziales</taxon>
        <taxon>Malasseziaceae</taxon>
        <taxon>Malassezia</taxon>
    </lineage>
</organism>
<dbReference type="InterPro" id="IPR052007">
    <property type="entry name" value="Bud4"/>
</dbReference>
<dbReference type="PROSITE" id="PS50003">
    <property type="entry name" value="PH_DOMAIN"/>
    <property type="match status" value="1"/>
</dbReference>